<dbReference type="PROSITE" id="PS51722">
    <property type="entry name" value="G_TR_2"/>
    <property type="match status" value="1"/>
</dbReference>
<dbReference type="InterPro" id="IPR015760">
    <property type="entry name" value="TIF_IF2"/>
</dbReference>
<dbReference type="InterPro" id="IPR053905">
    <property type="entry name" value="EF-G-like_DII"/>
</dbReference>
<evidence type="ECO:0000259" key="6">
    <source>
        <dbReference type="PROSITE" id="PS51722"/>
    </source>
</evidence>
<dbReference type="PANTHER" id="PTHR43381:SF20">
    <property type="entry name" value="TRANSLATION INITIATION FACTOR IF-2, MITOCHONDRIAL"/>
    <property type="match status" value="1"/>
</dbReference>
<dbReference type="Pfam" id="PF00009">
    <property type="entry name" value="GTP_EFTU"/>
    <property type="match status" value="1"/>
</dbReference>
<name>A0A061F270_THECC</name>
<dbReference type="InterPro" id="IPR000795">
    <property type="entry name" value="T_Tr_GTP-bd_dom"/>
</dbReference>
<dbReference type="Proteomes" id="UP000026915">
    <property type="component" value="Chromosome 5"/>
</dbReference>
<dbReference type="eggNOG" id="KOG1145">
    <property type="taxonomic scope" value="Eukaryota"/>
</dbReference>
<evidence type="ECO:0000256" key="2">
    <source>
        <dbReference type="ARBA" id="ARBA00022540"/>
    </source>
</evidence>
<evidence type="ECO:0000313" key="7">
    <source>
        <dbReference type="EMBL" id="EOY08604.1"/>
    </source>
</evidence>
<evidence type="ECO:0000256" key="4">
    <source>
        <dbReference type="ARBA" id="ARBA00022917"/>
    </source>
</evidence>
<dbReference type="EMBL" id="CM001883">
    <property type="protein sequence ID" value="EOY08604.1"/>
    <property type="molecule type" value="Genomic_DNA"/>
</dbReference>
<dbReference type="InParanoid" id="A0A061F270"/>
<dbReference type="SUPFAM" id="SSF50447">
    <property type="entry name" value="Translation proteins"/>
    <property type="match status" value="1"/>
</dbReference>
<comment type="similarity">
    <text evidence="1">Belongs to the TRAFAC class translation factor GTPase superfamily. Classic translation factor GTPase family. IF-2 subfamily.</text>
</comment>
<dbReference type="GO" id="GO:0003924">
    <property type="term" value="F:GTPase activity"/>
    <property type="evidence" value="ECO:0007669"/>
    <property type="project" value="InterPro"/>
</dbReference>
<gene>
    <name evidence="7" type="ORF">TCM_023392</name>
</gene>
<dbReference type="NCBIfam" id="TIGR00231">
    <property type="entry name" value="small_GTP"/>
    <property type="match status" value="1"/>
</dbReference>
<keyword evidence="4" id="KW-0648">Protein biosynthesis</keyword>
<keyword evidence="2 7" id="KW-0396">Initiation factor</keyword>
<proteinExistence type="inferred from homology"/>
<dbReference type="InterPro" id="IPR027417">
    <property type="entry name" value="P-loop_NTPase"/>
</dbReference>
<dbReference type="GO" id="GO:0003743">
    <property type="term" value="F:translation initiation factor activity"/>
    <property type="evidence" value="ECO:0000318"/>
    <property type="project" value="GO_Central"/>
</dbReference>
<dbReference type="GO" id="GO:0005737">
    <property type="term" value="C:cytoplasm"/>
    <property type="evidence" value="ECO:0000318"/>
    <property type="project" value="GO_Central"/>
</dbReference>
<dbReference type="GO" id="GO:0006413">
    <property type="term" value="P:translational initiation"/>
    <property type="evidence" value="ECO:0000318"/>
    <property type="project" value="GO_Central"/>
</dbReference>
<dbReference type="HOGENOM" id="CLU_1051358_0_0_1"/>
<evidence type="ECO:0000256" key="5">
    <source>
        <dbReference type="ARBA" id="ARBA00023134"/>
    </source>
</evidence>
<evidence type="ECO:0000256" key="3">
    <source>
        <dbReference type="ARBA" id="ARBA00022741"/>
    </source>
</evidence>
<dbReference type="AlphaFoldDB" id="A0A061F270"/>
<dbReference type="InterPro" id="IPR009000">
    <property type="entry name" value="Transl_B-barrel_sf"/>
</dbReference>
<keyword evidence="5" id="KW-0342">GTP-binding</keyword>
<dbReference type="Gene3D" id="2.40.30.10">
    <property type="entry name" value="Translation factors"/>
    <property type="match status" value="1"/>
</dbReference>
<dbReference type="PANTHER" id="PTHR43381">
    <property type="entry name" value="TRANSLATION INITIATION FACTOR IF-2-RELATED"/>
    <property type="match status" value="1"/>
</dbReference>
<evidence type="ECO:0000313" key="8">
    <source>
        <dbReference type="Proteomes" id="UP000026915"/>
    </source>
</evidence>
<protein>
    <submittedName>
        <fullName evidence="7">Translation initiation factor 2, small GTP-binding protein</fullName>
    </submittedName>
</protein>
<dbReference type="InterPro" id="IPR005225">
    <property type="entry name" value="Small_GTP-bd"/>
</dbReference>
<keyword evidence="3" id="KW-0547">Nucleotide-binding</keyword>
<dbReference type="STRING" id="3641.A0A061F270"/>
<dbReference type="Gene3D" id="3.40.50.300">
    <property type="entry name" value="P-loop containing nucleotide triphosphate hydrolases"/>
    <property type="match status" value="1"/>
</dbReference>
<dbReference type="GO" id="GO:0005525">
    <property type="term" value="F:GTP binding"/>
    <property type="evidence" value="ECO:0007669"/>
    <property type="project" value="UniProtKB-KW"/>
</dbReference>
<dbReference type="Pfam" id="PF22042">
    <property type="entry name" value="EF-G_D2"/>
    <property type="match status" value="1"/>
</dbReference>
<dbReference type="SUPFAM" id="SSF52540">
    <property type="entry name" value="P-loop containing nucleoside triphosphate hydrolases"/>
    <property type="match status" value="1"/>
</dbReference>
<evidence type="ECO:0000256" key="1">
    <source>
        <dbReference type="ARBA" id="ARBA00007733"/>
    </source>
</evidence>
<reference evidence="7 8" key="1">
    <citation type="journal article" date="2013" name="Genome Biol.">
        <title>The genome sequence of the most widely cultivated cacao type and its use to identify candidate genes regulating pod color.</title>
        <authorList>
            <person name="Motamayor J.C."/>
            <person name="Mockaitis K."/>
            <person name="Schmutz J."/>
            <person name="Haiminen N."/>
            <person name="Iii D.L."/>
            <person name="Cornejo O."/>
            <person name="Findley S.D."/>
            <person name="Zheng P."/>
            <person name="Utro F."/>
            <person name="Royaert S."/>
            <person name="Saski C."/>
            <person name="Jenkins J."/>
            <person name="Podicheti R."/>
            <person name="Zhao M."/>
            <person name="Scheffler B.E."/>
            <person name="Stack J.C."/>
            <person name="Feltus F.A."/>
            <person name="Mustiga G.M."/>
            <person name="Amores F."/>
            <person name="Phillips W."/>
            <person name="Marelli J.P."/>
            <person name="May G.D."/>
            <person name="Shapiro H."/>
            <person name="Ma J."/>
            <person name="Bustamante C.D."/>
            <person name="Schnell R.J."/>
            <person name="Main D."/>
            <person name="Gilbert D."/>
            <person name="Parida L."/>
            <person name="Kuhn D.N."/>
        </authorList>
    </citation>
    <scope>NUCLEOTIDE SEQUENCE [LARGE SCALE GENOMIC DNA]</scope>
    <source>
        <strain evidence="8">cv. Matina 1-6</strain>
    </source>
</reference>
<organism evidence="7 8">
    <name type="scientific">Theobroma cacao</name>
    <name type="common">Cacao</name>
    <name type="synonym">Cocoa</name>
    <dbReference type="NCBI Taxonomy" id="3641"/>
    <lineage>
        <taxon>Eukaryota</taxon>
        <taxon>Viridiplantae</taxon>
        <taxon>Streptophyta</taxon>
        <taxon>Embryophyta</taxon>
        <taxon>Tracheophyta</taxon>
        <taxon>Spermatophyta</taxon>
        <taxon>Magnoliopsida</taxon>
        <taxon>eudicotyledons</taxon>
        <taxon>Gunneridae</taxon>
        <taxon>Pentapetalae</taxon>
        <taxon>rosids</taxon>
        <taxon>malvids</taxon>
        <taxon>Malvales</taxon>
        <taxon>Malvaceae</taxon>
        <taxon>Byttnerioideae</taxon>
        <taxon>Theobroma</taxon>
    </lineage>
</organism>
<sequence>MLKAALGHLKDFLVILQEVGASVKRIHANEGARILSRPPIVTVMGHVNHGKTSLLDALHQTSVAAKEASGITQHLVDFVVCMPSGQSITFLDTLGHAAFSAMPARGATITDIDVLVVVADARVIPQTLEAMAHAKAANVPIVVAVNKCDKPTTQESKSISCFRGFADGGDGWRCSGTLVCGKHVAVGLKWGRIRAIRDMVGKMIQRATPVMLVQIEGLKGLPMAGDDIVVVQSKERARMLSVTRKKKFEKDRLLKISNGRAEALE</sequence>
<feature type="domain" description="Tr-type G" evidence="6">
    <location>
        <begin position="36"/>
        <end position="265"/>
    </location>
</feature>
<keyword evidence="8" id="KW-1185">Reference proteome</keyword>
<dbReference type="Gramene" id="EOY08604">
    <property type="protein sequence ID" value="EOY08604"/>
    <property type="gene ID" value="TCM_023392"/>
</dbReference>
<dbReference type="CDD" id="cd01887">
    <property type="entry name" value="IF2_eIF5B"/>
    <property type="match status" value="1"/>
</dbReference>
<accession>A0A061F270</accession>